<keyword evidence="10 11" id="KW-0998">Cell outer membrane</keyword>
<protein>
    <submittedName>
        <fullName evidence="17">Outer membrane receptor proteins, mostly Fe transport</fullName>
    </submittedName>
</protein>
<dbReference type="InterPro" id="IPR012910">
    <property type="entry name" value="Plug_dom"/>
</dbReference>
<evidence type="ECO:0000256" key="8">
    <source>
        <dbReference type="ARBA" id="ARBA00023077"/>
    </source>
</evidence>
<reference evidence="18" key="1">
    <citation type="submission" date="2016-10" db="EMBL/GenBank/DDBJ databases">
        <authorList>
            <person name="Varghese N."/>
            <person name="Submissions S."/>
        </authorList>
    </citation>
    <scope>NUCLEOTIDE SEQUENCE [LARGE SCALE GENOMIC DNA]</scope>
    <source>
        <strain evidence="18">DSM 25927</strain>
    </source>
</reference>
<evidence type="ECO:0000256" key="11">
    <source>
        <dbReference type="PROSITE-ProRule" id="PRU01360"/>
    </source>
</evidence>
<evidence type="ECO:0000256" key="12">
    <source>
        <dbReference type="RuleBase" id="RU003357"/>
    </source>
</evidence>
<dbReference type="Proteomes" id="UP000199233">
    <property type="component" value="Unassembled WGS sequence"/>
</dbReference>
<evidence type="ECO:0000256" key="3">
    <source>
        <dbReference type="ARBA" id="ARBA00022452"/>
    </source>
</evidence>
<dbReference type="InterPro" id="IPR000531">
    <property type="entry name" value="Beta-barrel_TonB"/>
</dbReference>
<evidence type="ECO:0000256" key="6">
    <source>
        <dbReference type="ARBA" id="ARBA00023004"/>
    </source>
</evidence>
<name>A0A1H9B9E6_9GAMM</name>
<keyword evidence="8 12" id="KW-0798">TonB box</keyword>
<gene>
    <name evidence="17" type="ORF">SAMN04488038_1026</name>
</gene>
<evidence type="ECO:0000259" key="16">
    <source>
        <dbReference type="Pfam" id="PF07715"/>
    </source>
</evidence>
<dbReference type="STRING" id="489703.SAMN04488038_1026"/>
<feature type="chain" id="PRO_5011559870" evidence="14">
    <location>
        <begin position="27"/>
        <end position="849"/>
    </location>
</feature>
<dbReference type="EMBL" id="FOFS01000002">
    <property type="protein sequence ID" value="SEP85650.1"/>
    <property type="molecule type" value="Genomic_DNA"/>
</dbReference>
<dbReference type="PANTHER" id="PTHR32552:SF81">
    <property type="entry name" value="TONB-DEPENDENT OUTER MEMBRANE RECEPTOR"/>
    <property type="match status" value="1"/>
</dbReference>
<dbReference type="SUPFAM" id="SSF56935">
    <property type="entry name" value="Porins"/>
    <property type="match status" value="1"/>
</dbReference>
<dbReference type="GO" id="GO:0006826">
    <property type="term" value="P:iron ion transport"/>
    <property type="evidence" value="ECO:0007669"/>
    <property type="project" value="UniProtKB-KW"/>
</dbReference>
<evidence type="ECO:0000256" key="13">
    <source>
        <dbReference type="SAM" id="MobiDB-lite"/>
    </source>
</evidence>
<keyword evidence="4" id="KW-0410">Iron transport</keyword>
<feature type="region of interest" description="Disordered" evidence="13">
    <location>
        <begin position="59"/>
        <end position="78"/>
    </location>
</feature>
<keyword evidence="2 11" id="KW-0813">Transport</keyword>
<evidence type="ECO:0000256" key="2">
    <source>
        <dbReference type="ARBA" id="ARBA00022448"/>
    </source>
</evidence>
<dbReference type="InterPro" id="IPR036942">
    <property type="entry name" value="Beta-barrel_TonB_sf"/>
</dbReference>
<accession>A0A1H9B9E6</accession>
<evidence type="ECO:0000256" key="1">
    <source>
        <dbReference type="ARBA" id="ARBA00004571"/>
    </source>
</evidence>
<keyword evidence="6" id="KW-0408">Iron</keyword>
<sequence>MSNLMRLKTVAWLAAVELALGQPAFAQDAAGATESPTGVELAPEAGTGAAAPQEVQEFGASAQAPAAQENATQERIQDNSLKSRLLEEVVVTAQRREQNLQEVPSSVQAFSAAQLDAKGVSDIKDMQLVTPGLTFDSMASYSIIFIRGVGGDAFQAGIDSSVATYMDGLYLPFTFSSAQALGDVKQVEVLKGPQGTLYGRNAIAGAIKVELKEPCKDHYCGDVLQQVGNYKDSKTKIGFSGPVPYTDDTLSFGASALYEIHQAHDIYYQDPNNQGYYRPYRNRSWRSVLRWEPNSDFNIQAAYYDLQQQDADSVVTVLLKTAPLFNGLLTPIDKPHTSGNQSNVGVSASTRITTATANAHWFDSFDIRAVYGHIKAESTILFDYDSALEPVLDISAIPNTARSDIAEMTFSSKPTGTPSWLEWISGVYYENTLKTGRYPIKVNPLDIALGVPLSATGIPTCQLFTAIGLDCTANSLSNQNPYIEVPLTSGITTDAISAYAQFTFHPTDRTSVVLGGRASKEERKLIYSTIDARLIVPAQPIIGGVLQNLGLGDLLTPIPILGTGLVSNTFTPVSFNPQDHTWNSFTPNMGLNFQYSDDLLLYYRYAEAFKSGNYNGLNITNPPTRIEPELAKSNEVGVKSEWFSDRSLKLNLALFSTVVYNAQVQTLSLLSGGVTSLQNAANYTVKGAEVEASWFATDALVFNLSADYLKGTYGNFIGRGFRPDTGLDDAQINFTGNETVRTPHWTATLAGNYTFALPWDLEGEIGADIYYNSGFFYDPLNTLTQPAYKIIGARFGVFDPSSNIRLTLYGKNLTDDVFFAQKYRQDFGDTGIYGAARTFGGVLTWSFGA</sequence>
<evidence type="ECO:0000313" key="18">
    <source>
        <dbReference type="Proteomes" id="UP000199233"/>
    </source>
</evidence>
<dbReference type="Gene3D" id="2.40.170.20">
    <property type="entry name" value="TonB-dependent receptor, beta-barrel domain"/>
    <property type="match status" value="1"/>
</dbReference>
<feature type="domain" description="TonB-dependent receptor plug" evidence="16">
    <location>
        <begin position="100"/>
        <end position="206"/>
    </location>
</feature>
<evidence type="ECO:0000256" key="7">
    <source>
        <dbReference type="ARBA" id="ARBA00023065"/>
    </source>
</evidence>
<dbReference type="PROSITE" id="PS52016">
    <property type="entry name" value="TONB_DEPENDENT_REC_3"/>
    <property type="match status" value="1"/>
</dbReference>
<dbReference type="Pfam" id="PF00593">
    <property type="entry name" value="TonB_dep_Rec_b-barrel"/>
    <property type="match status" value="1"/>
</dbReference>
<evidence type="ECO:0000259" key="15">
    <source>
        <dbReference type="Pfam" id="PF00593"/>
    </source>
</evidence>
<dbReference type="AlphaFoldDB" id="A0A1H9B9E6"/>
<dbReference type="PANTHER" id="PTHR32552">
    <property type="entry name" value="FERRICHROME IRON RECEPTOR-RELATED"/>
    <property type="match status" value="1"/>
</dbReference>
<feature type="region of interest" description="Disordered" evidence="13">
    <location>
        <begin position="31"/>
        <end position="53"/>
    </location>
</feature>
<evidence type="ECO:0000313" key="17">
    <source>
        <dbReference type="EMBL" id="SEP85650.1"/>
    </source>
</evidence>
<comment type="similarity">
    <text evidence="11 12">Belongs to the TonB-dependent receptor family.</text>
</comment>
<keyword evidence="5 11" id="KW-0812">Transmembrane</keyword>
<evidence type="ECO:0000256" key="10">
    <source>
        <dbReference type="ARBA" id="ARBA00023237"/>
    </source>
</evidence>
<keyword evidence="7" id="KW-0406">Ion transport</keyword>
<keyword evidence="3 11" id="KW-1134">Transmembrane beta strand</keyword>
<keyword evidence="14" id="KW-0732">Signal</keyword>
<dbReference type="Pfam" id="PF07715">
    <property type="entry name" value="Plug"/>
    <property type="match status" value="1"/>
</dbReference>
<feature type="signal peptide" evidence="14">
    <location>
        <begin position="1"/>
        <end position="26"/>
    </location>
</feature>
<evidence type="ECO:0000256" key="5">
    <source>
        <dbReference type="ARBA" id="ARBA00022692"/>
    </source>
</evidence>
<keyword evidence="17" id="KW-0675">Receptor</keyword>
<evidence type="ECO:0000256" key="14">
    <source>
        <dbReference type="SAM" id="SignalP"/>
    </source>
</evidence>
<feature type="domain" description="TonB-dependent receptor-like beta-barrel" evidence="15">
    <location>
        <begin position="473"/>
        <end position="813"/>
    </location>
</feature>
<organism evidence="17 18">
    <name type="scientific">Solimonas aquatica</name>
    <dbReference type="NCBI Taxonomy" id="489703"/>
    <lineage>
        <taxon>Bacteria</taxon>
        <taxon>Pseudomonadati</taxon>
        <taxon>Pseudomonadota</taxon>
        <taxon>Gammaproteobacteria</taxon>
        <taxon>Nevskiales</taxon>
        <taxon>Nevskiaceae</taxon>
        <taxon>Solimonas</taxon>
    </lineage>
</organism>
<dbReference type="GO" id="GO:0009279">
    <property type="term" value="C:cell outer membrane"/>
    <property type="evidence" value="ECO:0007669"/>
    <property type="project" value="UniProtKB-SubCell"/>
</dbReference>
<dbReference type="RefSeq" id="WP_093281696.1">
    <property type="nucleotide sequence ID" value="NZ_FOFS01000002.1"/>
</dbReference>
<keyword evidence="9 11" id="KW-0472">Membrane</keyword>
<feature type="compositionally biased region" description="Low complexity" evidence="13">
    <location>
        <begin position="59"/>
        <end position="74"/>
    </location>
</feature>
<dbReference type="InterPro" id="IPR039426">
    <property type="entry name" value="TonB-dep_rcpt-like"/>
</dbReference>
<proteinExistence type="inferred from homology"/>
<evidence type="ECO:0000256" key="9">
    <source>
        <dbReference type="ARBA" id="ARBA00023136"/>
    </source>
</evidence>
<evidence type="ECO:0000256" key="4">
    <source>
        <dbReference type="ARBA" id="ARBA00022496"/>
    </source>
</evidence>
<dbReference type="OrthoDB" id="7051185at2"/>
<comment type="subcellular location">
    <subcellularLocation>
        <location evidence="1 11">Cell outer membrane</location>
        <topology evidence="1 11">Multi-pass membrane protein</topology>
    </subcellularLocation>
</comment>
<keyword evidence="18" id="KW-1185">Reference proteome</keyword>